<feature type="coiled-coil region" evidence="1">
    <location>
        <begin position="84"/>
        <end position="114"/>
    </location>
</feature>
<accession>A0A832H4V4</accession>
<dbReference type="EMBL" id="DSRD01000649">
    <property type="protein sequence ID" value="HGW94674.1"/>
    <property type="molecule type" value="Genomic_DNA"/>
</dbReference>
<dbReference type="AlphaFoldDB" id="A0A832H4V4"/>
<dbReference type="PANTHER" id="PTHR43308">
    <property type="entry name" value="OUTER MEMBRANE PROTEIN ALPHA-RELATED"/>
    <property type="match status" value="1"/>
</dbReference>
<protein>
    <submittedName>
        <fullName evidence="4">S-layer homology domain-containing protein</fullName>
    </submittedName>
</protein>
<comment type="caution">
    <text evidence="4">The sequence shown here is derived from an EMBL/GenBank/DDBJ whole genome shotgun (WGS) entry which is preliminary data.</text>
</comment>
<proteinExistence type="predicted"/>
<dbReference type="InterPro" id="IPR051465">
    <property type="entry name" value="Cell_Envelope_Struct_Comp"/>
</dbReference>
<feature type="chain" id="PRO_5032694012" evidence="2">
    <location>
        <begin position="24"/>
        <end position="114"/>
    </location>
</feature>
<evidence type="ECO:0000256" key="1">
    <source>
        <dbReference type="SAM" id="Coils"/>
    </source>
</evidence>
<dbReference type="InterPro" id="IPR001119">
    <property type="entry name" value="SLH_dom"/>
</dbReference>
<gene>
    <name evidence="4" type="ORF">ENR47_10390</name>
</gene>
<organism evidence="4">
    <name type="scientific">Oscillatoriales cyanobacterium SpSt-402</name>
    <dbReference type="NCBI Taxonomy" id="2282168"/>
    <lineage>
        <taxon>Bacteria</taxon>
        <taxon>Bacillati</taxon>
        <taxon>Cyanobacteriota</taxon>
        <taxon>Cyanophyceae</taxon>
        <taxon>Oscillatoriophycideae</taxon>
        <taxon>Oscillatoriales</taxon>
    </lineage>
</organism>
<sequence length="114" mass="12718">MKARYWMAGLGLTLFSFFPAVGAASAQTPSRNLPTQLDCLVGYPDGSFRGDRALTRYEFAAGMAACLDRQLQQFAAEKSGFATKQEVETLLQTQQQLNQEIKQLNERVKLIPEE</sequence>
<feature type="signal peptide" evidence="2">
    <location>
        <begin position="1"/>
        <end position="23"/>
    </location>
</feature>
<evidence type="ECO:0000313" key="4">
    <source>
        <dbReference type="EMBL" id="HGW94674.1"/>
    </source>
</evidence>
<dbReference type="PROSITE" id="PS51272">
    <property type="entry name" value="SLH"/>
    <property type="match status" value="1"/>
</dbReference>
<evidence type="ECO:0000256" key="2">
    <source>
        <dbReference type="SAM" id="SignalP"/>
    </source>
</evidence>
<reference evidence="4" key="1">
    <citation type="journal article" date="2020" name="mSystems">
        <title>Genome- and Community-Level Interaction Insights into Carbon Utilization and Element Cycling Functions of Hydrothermarchaeota in Hydrothermal Sediment.</title>
        <authorList>
            <person name="Zhou Z."/>
            <person name="Liu Y."/>
            <person name="Xu W."/>
            <person name="Pan J."/>
            <person name="Luo Z.H."/>
            <person name="Li M."/>
        </authorList>
    </citation>
    <scope>NUCLEOTIDE SEQUENCE [LARGE SCALE GENOMIC DNA]</scope>
    <source>
        <strain evidence="4">SpSt-402</strain>
    </source>
</reference>
<keyword evidence="1" id="KW-0175">Coiled coil</keyword>
<keyword evidence="2" id="KW-0732">Signal</keyword>
<evidence type="ECO:0000259" key="3">
    <source>
        <dbReference type="PROSITE" id="PS51272"/>
    </source>
</evidence>
<name>A0A832H4V4_9CYAN</name>
<dbReference type="PANTHER" id="PTHR43308:SF1">
    <property type="entry name" value="OUTER MEMBRANE PROTEIN ALPHA"/>
    <property type="match status" value="1"/>
</dbReference>
<feature type="domain" description="SLH" evidence="3">
    <location>
        <begin position="14"/>
        <end position="77"/>
    </location>
</feature>